<evidence type="ECO:0000313" key="4">
    <source>
        <dbReference type="Proteomes" id="UP000601435"/>
    </source>
</evidence>
<dbReference type="SUPFAM" id="SSF51735">
    <property type="entry name" value="NAD(P)-binding Rossmann-fold domains"/>
    <property type="match status" value="1"/>
</dbReference>
<organism evidence="3 4">
    <name type="scientific">Symbiodinium necroappetens</name>
    <dbReference type="NCBI Taxonomy" id="1628268"/>
    <lineage>
        <taxon>Eukaryota</taxon>
        <taxon>Sar</taxon>
        <taxon>Alveolata</taxon>
        <taxon>Dinophyceae</taxon>
        <taxon>Suessiales</taxon>
        <taxon>Symbiodiniaceae</taxon>
        <taxon>Symbiodinium</taxon>
    </lineage>
</organism>
<dbReference type="Gene3D" id="1.10.287.110">
    <property type="entry name" value="DnaJ domain"/>
    <property type="match status" value="1"/>
</dbReference>
<dbReference type="PRINTS" id="PR00625">
    <property type="entry name" value="JDOMAIN"/>
</dbReference>
<protein>
    <recommendedName>
        <fullName evidence="2">J domain-containing protein</fullName>
    </recommendedName>
</protein>
<gene>
    <name evidence="3" type="ORF">SNEC2469_LOCUS25413</name>
</gene>
<dbReference type="PANTHER" id="PTHR12286">
    <property type="entry name" value="SACCHAROPINE DEHYDROGENASE-LIKE OXIDOREDUCTASE"/>
    <property type="match status" value="1"/>
</dbReference>
<dbReference type="PANTHER" id="PTHR12286:SF5">
    <property type="entry name" value="SACCHAROPINE DEHYDROGENASE-LIKE OXIDOREDUCTASE"/>
    <property type="match status" value="1"/>
</dbReference>
<dbReference type="InterPro" id="IPR036291">
    <property type="entry name" value="NAD(P)-bd_dom_sf"/>
</dbReference>
<dbReference type="EMBL" id="CAJNJA010050097">
    <property type="protein sequence ID" value="CAE7839879.1"/>
    <property type="molecule type" value="Genomic_DNA"/>
</dbReference>
<dbReference type="OrthoDB" id="10268090at2759"/>
<proteinExistence type="inferred from homology"/>
<dbReference type="Proteomes" id="UP000601435">
    <property type="component" value="Unassembled WGS sequence"/>
</dbReference>
<name>A0A812ZV68_9DINO</name>
<dbReference type="InterPro" id="IPR051276">
    <property type="entry name" value="Saccharopine_DH-like_oxidrdct"/>
</dbReference>
<dbReference type="GO" id="GO:0009247">
    <property type="term" value="P:glycolipid biosynthetic process"/>
    <property type="evidence" value="ECO:0007669"/>
    <property type="project" value="TreeGrafter"/>
</dbReference>
<dbReference type="Gene3D" id="3.40.50.720">
    <property type="entry name" value="NAD(P)-binding Rossmann-like Domain"/>
    <property type="match status" value="1"/>
</dbReference>
<keyword evidence="4" id="KW-1185">Reference proteome</keyword>
<reference evidence="3" key="1">
    <citation type="submission" date="2021-02" db="EMBL/GenBank/DDBJ databases">
        <authorList>
            <person name="Dougan E. K."/>
            <person name="Rhodes N."/>
            <person name="Thang M."/>
            <person name="Chan C."/>
        </authorList>
    </citation>
    <scope>NUCLEOTIDE SEQUENCE</scope>
</reference>
<comment type="similarity">
    <text evidence="1">Belongs to the saccharopine dehydrogenase family.</text>
</comment>
<dbReference type="InterPro" id="IPR036869">
    <property type="entry name" value="J_dom_sf"/>
</dbReference>
<sequence>MQQRLATGALIQELQLQVGRLHYRLLAGFGPEEGWVSISLKGRALAQRVCLPSRERLEDACFQHDIKPMKAATELELFRLLADLDVPLICPSFPDASTAACEDLVSAIKGPDFREHSGSDTDAGQWLADLQEFDAYRTDPYQLFGIPYDATDATIKSTFRKLSLRVHPDRCPGDVAAASRFLQLTQAKDFLLDPYQRRAFNEAHGFLTPTVNVAWWSDWDEIFGEIEPDPDVQAQSSVPAGLPDPRTDILILGATGITGTLACMVMRRETRGRSWAIAGRSGRRLQMLEHKFGHGCFQGSLRVESRHDLERVVGTARVVLDCTGPSHDIGVAVAEACVKTGTHLIDNTGDILFSKEVKDKLHGAAKAAGVCLLLHAGYVSVPTDFGVWRLVRGIKEETGADTKKVDVYTHTQGFVMSGTSLLTGTKTTFKDLHAAGAPFVLGGMRSCGVRTEDRADPPHKDENSFMIAYPGLNVDRQVVRGTCGLMDAVEPYGDNFLFKDWFLVVDKRPEEMTKQESAQASRLSGIGVSLGGGLGHSLMVEAKKIPPPGWGPKERIRQETFVTKVFVGVADAANEAKMHIVMNAGPGGVGDRYEGTAAMMIEAACCLLDTADQGGDLRSGWGTPVYHLAHLGFYDRLVSLGFAFHCYQGAPTSDFMQRVFASTLPLKDATG</sequence>
<accession>A0A812ZV68</accession>
<feature type="domain" description="J" evidence="2">
    <location>
        <begin position="139"/>
        <end position="204"/>
    </location>
</feature>
<dbReference type="Pfam" id="PF03435">
    <property type="entry name" value="Sacchrp_dh_NADP"/>
    <property type="match status" value="1"/>
</dbReference>
<dbReference type="InterPro" id="IPR005097">
    <property type="entry name" value="Sacchrp_dh_NADP-bd"/>
</dbReference>
<dbReference type="AlphaFoldDB" id="A0A812ZV68"/>
<dbReference type="Pfam" id="PF00226">
    <property type="entry name" value="DnaJ"/>
    <property type="match status" value="1"/>
</dbReference>
<dbReference type="InterPro" id="IPR001623">
    <property type="entry name" value="DnaJ_domain"/>
</dbReference>
<dbReference type="SMART" id="SM00271">
    <property type="entry name" value="DnaJ"/>
    <property type="match status" value="1"/>
</dbReference>
<evidence type="ECO:0000259" key="2">
    <source>
        <dbReference type="PROSITE" id="PS50076"/>
    </source>
</evidence>
<dbReference type="GO" id="GO:0005886">
    <property type="term" value="C:plasma membrane"/>
    <property type="evidence" value="ECO:0007669"/>
    <property type="project" value="TreeGrafter"/>
</dbReference>
<comment type="caution">
    <text evidence="3">The sequence shown here is derived from an EMBL/GenBank/DDBJ whole genome shotgun (WGS) entry which is preliminary data.</text>
</comment>
<dbReference type="SUPFAM" id="SSF46565">
    <property type="entry name" value="Chaperone J-domain"/>
    <property type="match status" value="1"/>
</dbReference>
<dbReference type="PROSITE" id="PS50076">
    <property type="entry name" value="DNAJ_2"/>
    <property type="match status" value="1"/>
</dbReference>
<evidence type="ECO:0000313" key="3">
    <source>
        <dbReference type="EMBL" id="CAE7839879.1"/>
    </source>
</evidence>
<dbReference type="CDD" id="cd06257">
    <property type="entry name" value="DnaJ"/>
    <property type="match status" value="1"/>
</dbReference>
<evidence type="ECO:0000256" key="1">
    <source>
        <dbReference type="ARBA" id="ARBA00038048"/>
    </source>
</evidence>